<protein>
    <submittedName>
        <fullName evidence="2">Uncharacterized protein</fullName>
    </submittedName>
</protein>
<dbReference type="EMBL" id="ATCN01000098">
    <property type="protein sequence ID" value="EPR79818.1"/>
    <property type="molecule type" value="Genomic_DNA"/>
</dbReference>
<feature type="region of interest" description="Disordered" evidence="1">
    <location>
        <begin position="106"/>
        <end position="135"/>
    </location>
</feature>
<dbReference type="HOGENOM" id="CLU_1038906_0_0_1"/>
<organism evidence="2 3">
    <name type="scientific">Spraguea lophii (strain 42_110)</name>
    <name type="common">Microsporidian parasite</name>
    <dbReference type="NCBI Taxonomy" id="1358809"/>
    <lineage>
        <taxon>Eukaryota</taxon>
        <taxon>Fungi</taxon>
        <taxon>Fungi incertae sedis</taxon>
        <taxon>Microsporidia</taxon>
        <taxon>Spragueidae</taxon>
        <taxon>Spraguea</taxon>
    </lineage>
</organism>
<name>S7XVB5_SPRLO</name>
<evidence type="ECO:0000313" key="2">
    <source>
        <dbReference type="EMBL" id="EPR79818.1"/>
    </source>
</evidence>
<dbReference type="InParanoid" id="S7XVB5"/>
<reference evidence="3" key="1">
    <citation type="journal article" date="2013" name="PLoS Genet.">
        <title>The genome of Spraguea lophii and the basis of host-microsporidian interactions.</title>
        <authorList>
            <person name="Campbell S.E."/>
            <person name="Williams T.A."/>
            <person name="Yousuf A."/>
            <person name="Soanes D.M."/>
            <person name="Paszkiewicz K.H."/>
            <person name="Williams B.A.P."/>
        </authorList>
    </citation>
    <scope>NUCLEOTIDE SEQUENCE [LARGE SCALE GENOMIC DNA]</scope>
    <source>
        <strain evidence="3">42_110</strain>
    </source>
</reference>
<comment type="caution">
    <text evidence="2">The sequence shown here is derived from an EMBL/GenBank/DDBJ whole genome shotgun (WGS) entry which is preliminary data.</text>
</comment>
<gene>
    <name evidence="2" type="ORF">SLOPH_2426</name>
</gene>
<dbReference type="Proteomes" id="UP000014978">
    <property type="component" value="Unassembled WGS sequence"/>
</dbReference>
<evidence type="ECO:0000256" key="1">
    <source>
        <dbReference type="SAM" id="MobiDB-lite"/>
    </source>
</evidence>
<dbReference type="VEuPathDB" id="MicrosporidiaDB:SLOPH_2426"/>
<proteinExistence type="predicted"/>
<accession>S7XVB5</accession>
<feature type="compositionally biased region" description="Basic and acidic residues" evidence="1">
    <location>
        <begin position="106"/>
        <end position="130"/>
    </location>
</feature>
<sequence length="268" mass="30885">MLFLNISLILSAEMERIENLEVKNETLSNDTGFIQDSDLLALGTNELRKLQRDIKADIESIFNHTEIIDETFVEDSEDDLSNDEGHLEFDIPDITITCADDEYEKSGENKKEVHFADDSDEEHHESDSYKQKTIRRKKAISRKSCLNNDQEDEIIPESKVHNLSARANTKKHEEEDEYDNIPESSISHVISDILDVFEEVDDFLPGMSLNKITTDLYDGILNEEGVNSKEERRARKIKLLRKINKCVMVLKKLYGTFGKITKRLNCTK</sequence>
<keyword evidence="3" id="KW-1185">Reference proteome</keyword>
<feature type="region of interest" description="Disordered" evidence="1">
    <location>
        <begin position="152"/>
        <end position="180"/>
    </location>
</feature>
<dbReference type="AlphaFoldDB" id="S7XVB5"/>
<evidence type="ECO:0000313" key="3">
    <source>
        <dbReference type="Proteomes" id="UP000014978"/>
    </source>
</evidence>